<dbReference type="eggNOG" id="ENOG502R4UF">
    <property type="taxonomic scope" value="Eukaryota"/>
</dbReference>
<dbReference type="OrthoDB" id="678962at2759"/>
<dbReference type="EMBL" id="CM000881">
    <property type="protein sequence ID" value="KQK05806.1"/>
    <property type="molecule type" value="Genomic_DNA"/>
</dbReference>
<dbReference type="HOGENOM" id="CLU_196282_0_0_1"/>
<reference evidence="2" key="2">
    <citation type="submission" date="2017-06" db="EMBL/GenBank/DDBJ databases">
        <title>WGS assembly of Brachypodium distachyon.</title>
        <authorList>
            <consortium name="The International Brachypodium Initiative"/>
            <person name="Lucas S."/>
            <person name="Harmon-Smith M."/>
            <person name="Lail K."/>
            <person name="Tice H."/>
            <person name="Grimwood J."/>
            <person name="Bruce D."/>
            <person name="Barry K."/>
            <person name="Shu S."/>
            <person name="Lindquist E."/>
            <person name="Wang M."/>
            <person name="Pitluck S."/>
            <person name="Vogel J.P."/>
            <person name="Garvin D.F."/>
            <person name="Mockler T.C."/>
            <person name="Schmutz J."/>
            <person name="Rokhsar D."/>
            <person name="Bevan M.W."/>
        </authorList>
    </citation>
    <scope>NUCLEOTIDE SEQUENCE</scope>
    <source>
        <strain evidence="2">Bd21</strain>
    </source>
</reference>
<keyword evidence="1" id="KW-0732">Signal</keyword>
<dbReference type="Gramene" id="KQK05806">
    <property type="protein sequence ID" value="KQK05806"/>
    <property type="gene ID" value="BRADI_2g22600v3"/>
</dbReference>
<dbReference type="OMA" id="DLVPFCY"/>
<evidence type="ECO:0008006" key="5">
    <source>
        <dbReference type="Google" id="ProtNLM"/>
    </source>
</evidence>
<reference evidence="3" key="3">
    <citation type="submission" date="2018-08" db="UniProtKB">
        <authorList>
            <consortium name="EnsemblPlants"/>
        </authorList>
    </citation>
    <scope>IDENTIFICATION</scope>
    <source>
        <strain evidence="3">cv. Bd21</strain>
    </source>
</reference>
<reference evidence="2 3" key="1">
    <citation type="journal article" date="2010" name="Nature">
        <title>Genome sequencing and analysis of the model grass Brachypodium distachyon.</title>
        <authorList>
            <consortium name="International Brachypodium Initiative"/>
        </authorList>
    </citation>
    <scope>NUCLEOTIDE SEQUENCE [LARGE SCALE GENOMIC DNA]</scope>
    <source>
        <strain evidence="2 3">Bd21</strain>
    </source>
</reference>
<name>I1HII8_BRADI</name>
<evidence type="ECO:0000313" key="4">
    <source>
        <dbReference type="Proteomes" id="UP000008810"/>
    </source>
</evidence>
<organism evidence="3">
    <name type="scientific">Brachypodium distachyon</name>
    <name type="common">Purple false brome</name>
    <name type="synonym">Trachynia distachya</name>
    <dbReference type="NCBI Taxonomy" id="15368"/>
    <lineage>
        <taxon>Eukaryota</taxon>
        <taxon>Viridiplantae</taxon>
        <taxon>Streptophyta</taxon>
        <taxon>Embryophyta</taxon>
        <taxon>Tracheophyta</taxon>
        <taxon>Spermatophyta</taxon>
        <taxon>Magnoliopsida</taxon>
        <taxon>Liliopsida</taxon>
        <taxon>Poales</taxon>
        <taxon>Poaceae</taxon>
        <taxon>BOP clade</taxon>
        <taxon>Pooideae</taxon>
        <taxon>Stipodae</taxon>
        <taxon>Brachypodieae</taxon>
        <taxon>Brachypodium</taxon>
    </lineage>
</organism>
<feature type="signal peptide" evidence="1">
    <location>
        <begin position="1"/>
        <end position="27"/>
    </location>
</feature>
<evidence type="ECO:0000256" key="1">
    <source>
        <dbReference type="SAM" id="SignalP"/>
    </source>
</evidence>
<accession>I1HII8</accession>
<proteinExistence type="predicted"/>
<evidence type="ECO:0000313" key="3">
    <source>
        <dbReference type="EnsemblPlants" id="KQK05806"/>
    </source>
</evidence>
<dbReference type="GO" id="GO:0006952">
    <property type="term" value="P:defense response"/>
    <property type="evidence" value="ECO:0000318"/>
    <property type="project" value="GO_Central"/>
</dbReference>
<gene>
    <name evidence="2" type="ORF">BRADI_2g22600v3</name>
</gene>
<protein>
    <recommendedName>
        <fullName evidence="5">Knottin scorpion toxin-like domain-containing protein</fullName>
    </recommendedName>
</protein>
<sequence length="90" mass="9973">MELTRKVSIVSILILCVLLLHSGPVLADNDDCWTASPDFGWCKTAKCRGHCVDRGFVDGRCNWKFPDLGVCECRNPNCKHTAAGPDHSRD</sequence>
<keyword evidence="4" id="KW-1185">Reference proteome</keyword>
<dbReference type="EnsemblPlants" id="KQK05806">
    <property type="protein sequence ID" value="KQK05806"/>
    <property type="gene ID" value="BRADI_2g22600v3"/>
</dbReference>
<evidence type="ECO:0000313" key="2">
    <source>
        <dbReference type="EMBL" id="KQK05806.1"/>
    </source>
</evidence>
<dbReference type="AlphaFoldDB" id="I1HII8"/>
<dbReference type="Proteomes" id="UP000008810">
    <property type="component" value="Chromosome 2"/>
</dbReference>
<dbReference type="InParanoid" id="I1HII8"/>
<feature type="chain" id="PRO_5014094615" description="Knottin scorpion toxin-like domain-containing protein" evidence="1">
    <location>
        <begin position="28"/>
        <end position="90"/>
    </location>
</feature>